<evidence type="ECO:0000256" key="1">
    <source>
        <dbReference type="SAM" id="Phobius"/>
    </source>
</evidence>
<feature type="transmembrane region" description="Helical" evidence="1">
    <location>
        <begin position="54"/>
        <end position="79"/>
    </location>
</feature>
<comment type="caution">
    <text evidence="2">The sequence shown here is derived from an EMBL/GenBank/DDBJ whole genome shotgun (WGS) entry which is preliminary data.</text>
</comment>
<dbReference type="EMBL" id="VSRR010032481">
    <property type="protein sequence ID" value="MPC71196.1"/>
    <property type="molecule type" value="Genomic_DNA"/>
</dbReference>
<reference evidence="2 3" key="1">
    <citation type="submission" date="2019-05" db="EMBL/GenBank/DDBJ databases">
        <title>Another draft genome of Portunus trituberculatus and its Hox gene families provides insights of decapod evolution.</title>
        <authorList>
            <person name="Jeong J.-H."/>
            <person name="Song I."/>
            <person name="Kim S."/>
            <person name="Choi T."/>
            <person name="Kim D."/>
            <person name="Ryu S."/>
            <person name="Kim W."/>
        </authorList>
    </citation>
    <scope>NUCLEOTIDE SEQUENCE [LARGE SCALE GENOMIC DNA]</scope>
    <source>
        <tissue evidence="2">Muscle</tissue>
    </source>
</reference>
<name>A0A5B7HMN4_PORTR</name>
<evidence type="ECO:0000313" key="3">
    <source>
        <dbReference type="Proteomes" id="UP000324222"/>
    </source>
</evidence>
<dbReference type="AlphaFoldDB" id="A0A5B7HMN4"/>
<keyword evidence="1" id="KW-0472">Membrane</keyword>
<keyword evidence="1" id="KW-1133">Transmembrane helix</keyword>
<keyword evidence="1" id="KW-0812">Transmembrane</keyword>
<evidence type="ECO:0000313" key="2">
    <source>
        <dbReference type="EMBL" id="MPC71196.1"/>
    </source>
</evidence>
<accession>A0A5B7HMN4</accession>
<dbReference type="Proteomes" id="UP000324222">
    <property type="component" value="Unassembled WGS sequence"/>
</dbReference>
<proteinExistence type="predicted"/>
<gene>
    <name evidence="2" type="ORF">E2C01_065468</name>
</gene>
<organism evidence="2 3">
    <name type="scientific">Portunus trituberculatus</name>
    <name type="common">Swimming crab</name>
    <name type="synonym">Neptunus trituberculatus</name>
    <dbReference type="NCBI Taxonomy" id="210409"/>
    <lineage>
        <taxon>Eukaryota</taxon>
        <taxon>Metazoa</taxon>
        <taxon>Ecdysozoa</taxon>
        <taxon>Arthropoda</taxon>
        <taxon>Crustacea</taxon>
        <taxon>Multicrustacea</taxon>
        <taxon>Malacostraca</taxon>
        <taxon>Eumalacostraca</taxon>
        <taxon>Eucarida</taxon>
        <taxon>Decapoda</taxon>
        <taxon>Pleocyemata</taxon>
        <taxon>Brachyura</taxon>
        <taxon>Eubrachyura</taxon>
        <taxon>Portunoidea</taxon>
        <taxon>Portunidae</taxon>
        <taxon>Portuninae</taxon>
        <taxon>Portunus</taxon>
    </lineage>
</organism>
<keyword evidence="3" id="KW-1185">Reference proteome</keyword>
<sequence length="93" mass="10765">MVRQQSVSDYALLLTSTLFYSSRLSEEQPVDLHEPRYIPYLGPLNGTPTKSLPLHLLLLLLLLLLTTSPLFIITIRCLIELFRMFCISWRINC</sequence>
<protein>
    <submittedName>
        <fullName evidence="2">Uncharacterized protein</fullName>
    </submittedName>
</protein>